<evidence type="ECO:0000256" key="3">
    <source>
        <dbReference type="ARBA" id="ARBA00022475"/>
    </source>
</evidence>
<dbReference type="PANTHER" id="PTHR43744">
    <property type="entry name" value="ABC TRANSPORTER PERMEASE PROTEIN MG189-RELATED-RELATED"/>
    <property type="match status" value="1"/>
</dbReference>
<keyword evidence="10" id="KW-1185">Reference proteome</keyword>
<dbReference type="Gene3D" id="1.10.3720.10">
    <property type="entry name" value="MetI-like"/>
    <property type="match status" value="1"/>
</dbReference>
<comment type="subcellular location">
    <subcellularLocation>
        <location evidence="1 7">Cell membrane</location>
        <topology evidence="1 7">Multi-pass membrane protein</topology>
    </subcellularLocation>
</comment>
<evidence type="ECO:0000259" key="8">
    <source>
        <dbReference type="PROSITE" id="PS50928"/>
    </source>
</evidence>
<dbReference type="InterPro" id="IPR000515">
    <property type="entry name" value="MetI-like"/>
</dbReference>
<dbReference type="GO" id="GO:0055085">
    <property type="term" value="P:transmembrane transport"/>
    <property type="evidence" value="ECO:0007669"/>
    <property type="project" value="InterPro"/>
</dbReference>
<evidence type="ECO:0000256" key="4">
    <source>
        <dbReference type="ARBA" id="ARBA00022692"/>
    </source>
</evidence>
<keyword evidence="3" id="KW-1003">Cell membrane</keyword>
<evidence type="ECO:0000256" key="2">
    <source>
        <dbReference type="ARBA" id="ARBA00022448"/>
    </source>
</evidence>
<name>A0A841SWI5_9BACL</name>
<evidence type="ECO:0000313" key="10">
    <source>
        <dbReference type="Proteomes" id="UP000535838"/>
    </source>
</evidence>
<dbReference type="Pfam" id="PF00528">
    <property type="entry name" value="BPD_transp_1"/>
    <property type="match status" value="1"/>
</dbReference>
<dbReference type="PROSITE" id="PS50928">
    <property type="entry name" value="ABC_TM1"/>
    <property type="match status" value="1"/>
</dbReference>
<dbReference type="PANTHER" id="PTHR43744:SF12">
    <property type="entry name" value="ABC TRANSPORTER PERMEASE PROTEIN MG189-RELATED"/>
    <property type="match status" value="1"/>
</dbReference>
<dbReference type="InterPro" id="IPR035906">
    <property type="entry name" value="MetI-like_sf"/>
</dbReference>
<feature type="transmembrane region" description="Helical" evidence="7">
    <location>
        <begin position="243"/>
        <end position="262"/>
    </location>
</feature>
<dbReference type="GO" id="GO:0005886">
    <property type="term" value="C:plasma membrane"/>
    <property type="evidence" value="ECO:0007669"/>
    <property type="project" value="UniProtKB-SubCell"/>
</dbReference>
<reference evidence="9 10" key="1">
    <citation type="submission" date="2020-08" db="EMBL/GenBank/DDBJ databases">
        <title>Cohnella phylogeny.</title>
        <authorList>
            <person name="Dunlap C."/>
        </authorList>
    </citation>
    <scope>NUCLEOTIDE SEQUENCE [LARGE SCALE GENOMIC DNA]</scope>
    <source>
        <strain evidence="9 10">DSM 25241</strain>
    </source>
</reference>
<keyword evidence="4 7" id="KW-0812">Transmembrane</keyword>
<keyword evidence="6 7" id="KW-0472">Membrane</keyword>
<feature type="transmembrane region" description="Helical" evidence="7">
    <location>
        <begin position="183"/>
        <end position="208"/>
    </location>
</feature>
<feature type="domain" description="ABC transmembrane type-1" evidence="8">
    <location>
        <begin position="71"/>
        <end position="262"/>
    </location>
</feature>
<evidence type="ECO:0000256" key="1">
    <source>
        <dbReference type="ARBA" id="ARBA00004651"/>
    </source>
</evidence>
<comment type="caution">
    <text evidence="9">The sequence shown here is derived from an EMBL/GenBank/DDBJ whole genome shotgun (WGS) entry which is preliminary data.</text>
</comment>
<protein>
    <submittedName>
        <fullName evidence="9">Carbohydrate ABC transporter permease</fullName>
    </submittedName>
</protein>
<evidence type="ECO:0000256" key="5">
    <source>
        <dbReference type="ARBA" id="ARBA00022989"/>
    </source>
</evidence>
<dbReference type="EMBL" id="JACJVQ010000017">
    <property type="protein sequence ID" value="MBB6636284.1"/>
    <property type="molecule type" value="Genomic_DNA"/>
</dbReference>
<evidence type="ECO:0000313" key="9">
    <source>
        <dbReference type="EMBL" id="MBB6636284.1"/>
    </source>
</evidence>
<sequence>MTGRQSRKRLIAAEWLLLAVSVVFLYPLALALINSLKTMNDILMNMGSLPKEYVWSNYKTAWEVLDFPRALTNSLAIDVFSVLGVTLISAMCAYQIVRRPGRFNHAMFGLFVASMVIPFHAIMIPLVQVLRELGMVNSLFGIVYAYWGLSLAFAIFLFHGFVKALPYEIEEAALVDGASIYSVFFRIVLPLLKPIAATVVIINALWIWNDFLLPMIVLQGPDNRTIQVAINTMFGQYMKRWDVALPGIVMSLAPSVLFFLLMQRQIVEGISSGGIKG</sequence>
<dbReference type="SUPFAM" id="SSF161098">
    <property type="entry name" value="MetI-like"/>
    <property type="match status" value="1"/>
</dbReference>
<organism evidence="9 10">
    <name type="scientific">Cohnella thailandensis</name>
    <dbReference type="NCBI Taxonomy" id="557557"/>
    <lineage>
        <taxon>Bacteria</taxon>
        <taxon>Bacillati</taxon>
        <taxon>Bacillota</taxon>
        <taxon>Bacilli</taxon>
        <taxon>Bacillales</taxon>
        <taxon>Paenibacillaceae</taxon>
        <taxon>Cohnella</taxon>
    </lineage>
</organism>
<evidence type="ECO:0000256" key="6">
    <source>
        <dbReference type="ARBA" id="ARBA00023136"/>
    </source>
</evidence>
<keyword evidence="2 7" id="KW-0813">Transport</keyword>
<proteinExistence type="inferred from homology"/>
<dbReference type="Proteomes" id="UP000535838">
    <property type="component" value="Unassembled WGS sequence"/>
</dbReference>
<accession>A0A841SWI5</accession>
<feature type="transmembrane region" description="Helical" evidence="7">
    <location>
        <begin position="106"/>
        <end position="127"/>
    </location>
</feature>
<keyword evidence="5 7" id="KW-1133">Transmembrane helix</keyword>
<evidence type="ECO:0000256" key="7">
    <source>
        <dbReference type="RuleBase" id="RU363032"/>
    </source>
</evidence>
<dbReference type="CDD" id="cd06261">
    <property type="entry name" value="TM_PBP2"/>
    <property type="match status" value="1"/>
</dbReference>
<feature type="transmembrane region" description="Helical" evidence="7">
    <location>
        <begin position="139"/>
        <end position="162"/>
    </location>
</feature>
<comment type="similarity">
    <text evidence="7">Belongs to the binding-protein-dependent transport system permease family.</text>
</comment>
<gene>
    <name evidence="9" type="ORF">H7B67_19345</name>
</gene>
<dbReference type="RefSeq" id="WP_185121498.1">
    <property type="nucleotide sequence ID" value="NZ_JACJVQ010000017.1"/>
</dbReference>
<feature type="transmembrane region" description="Helical" evidence="7">
    <location>
        <begin position="12"/>
        <end position="33"/>
    </location>
</feature>
<feature type="transmembrane region" description="Helical" evidence="7">
    <location>
        <begin position="75"/>
        <end position="94"/>
    </location>
</feature>
<dbReference type="AlphaFoldDB" id="A0A841SWI5"/>